<dbReference type="InterPro" id="IPR047936">
    <property type="entry name" value="BTBD7_BACK"/>
</dbReference>
<dbReference type="Pfam" id="PF07707">
    <property type="entry name" value="BACK"/>
    <property type="match status" value="1"/>
</dbReference>
<dbReference type="SUPFAM" id="SSF54695">
    <property type="entry name" value="POZ domain"/>
    <property type="match status" value="2"/>
</dbReference>
<dbReference type="AlphaFoldDB" id="A0ABD0J262"/>
<dbReference type="EMBL" id="JACVVK020000728">
    <property type="protein sequence ID" value="KAK7451355.1"/>
    <property type="molecule type" value="Genomic_DNA"/>
</dbReference>
<keyword evidence="4" id="KW-1185">Reference proteome</keyword>
<evidence type="ECO:0000259" key="2">
    <source>
        <dbReference type="PROSITE" id="PS50097"/>
    </source>
</evidence>
<dbReference type="PANTHER" id="PTHR16064:SF3">
    <property type="entry name" value="BTB_POZ DOMAIN-CONTAINING PROTEIN 7"/>
    <property type="match status" value="1"/>
</dbReference>
<dbReference type="Gene3D" id="3.30.710.10">
    <property type="entry name" value="Potassium Channel Kv1.1, Chain A"/>
    <property type="match status" value="2"/>
</dbReference>
<dbReference type="InterPro" id="IPR000210">
    <property type="entry name" value="BTB/POZ_dom"/>
</dbReference>
<dbReference type="Proteomes" id="UP001519460">
    <property type="component" value="Unassembled WGS sequence"/>
</dbReference>
<dbReference type="InterPro" id="IPR047934">
    <property type="entry name" value="BTBD7_BTB_POZ_first"/>
</dbReference>
<dbReference type="InterPro" id="IPR047935">
    <property type="entry name" value="BTBD7_BTB_POZ_second"/>
</dbReference>
<feature type="compositionally biased region" description="Low complexity" evidence="1">
    <location>
        <begin position="260"/>
        <end position="272"/>
    </location>
</feature>
<dbReference type="InterPro" id="IPR042345">
    <property type="entry name" value="Btbd7"/>
</dbReference>
<comment type="caution">
    <text evidence="3">The sequence shown here is derived from an EMBL/GenBank/DDBJ whole genome shotgun (WGS) entry which is preliminary data.</text>
</comment>
<dbReference type="CDD" id="cd18284">
    <property type="entry name" value="BTB2_POZ_BTBD7"/>
    <property type="match status" value="1"/>
</dbReference>
<dbReference type="InterPro" id="IPR011333">
    <property type="entry name" value="SKP1/BTB/POZ_sf"/>
</dbReference>
<proteinExistence type="predicted"/>
<sequence length="954" mass="105050">MGANASLPDRVQSGSRSALSRLYTNTGSMMGGGGAESEVVMREKKKKASKFATLRKKLIRIRRHSRSMDYAKALREMISSWSVRDVSALVQEYEASAALKELHVAANLARPTARTLRQDLSTLYDCKFCTDVDLVYKGTCFPAHRAILASRSPFFRNLLSHYPDYGAQVTVKLKTPGVDLPLFSALLRYLYTDELETRDLRLDNSEILARLASEFGVPNVLEHDMKTLLDSGDYSDAVLVFSTSEDQHHFQDQHHQHALSASQSEVTASSSAHQQVGAPSKTSKYEFPCHKAILAARSPFFRNLINRRAKSGEEATERALRTPARIVLDESVIPRRYARVLLGALYYDVMDMSSVMRGSTSMCSLSEIQAMVSTGKCHMTVVDEAMEVYQIGQFLDFQVLSQGCEDVVVDNLCVENVVAVLGWGREPHGSRWAARQAQHYLTEEFLQVAHSHVLHDLSKDYLKDALASDFLQAGEQEVLSAVLKWGEHQLVRRIEEREPNLLTHTAHSVAKKGVKKRDLNDGELREIISDLLPLVRLDHILPPSSDVLSSAVKRGLISTPPSHMIGDDSPSQRIGAWTRTRKCGIFQKPRLFMPYYEESKAVLEDMVVTAQEHDTSRVRMLHMSAIPDTLYMVDEQHCSSAPYAVSPVSTVDIIAGTIPVPDRGAFNLMVQRELELEQSSVAQRALALACIDRRAARHQLHLRVVREVGLPDTATEVLQNAHFYYPSPTRNAHDPNPPETRRSFGHHRHCQSPPSSSQIPTAGLPLHFPIHLSQRSQGHFPRVGGSGGVDSGVSGCGPSPGRGGGISGGGDNSVCDEDGADCCGSVDNRGDRACAGAASRTETGSDSMLSDMMPDIAMATPSVGQLNLHDEMQLDIGDGGSHERDSGFQRLSSLGAVFRDWGYGSQCEKDFLTTVAIRSVCSSSLYTYALSSEENAQTQARSGLYGRDDLNRAV</sequence>
<evidence type="ECO:0000313" key="4">
    <source>
        <dbReference type="Proteomes" id="UP001519460"/>
    </source>
</evidence>
<feature type="region of interest" description="Disordered" evidence="1">
    <location>
        <begin position="251"/>
        <end position="282"/>
    </location>
</feature>
<dbReference type="PANTHER" id="PTHR16064">
    <property type="entry name" value="BTB POZ DOMAIN CONTAINING 7"/>
    <property type="match status" value="1"/>
</dbReference>
<protein>
    <recommendedName>
        <fullName evidence="2">BTB domain-containing protein</fullName>
    </recommendedName>
</protein>
<feature type="domain" description="BTB" evidence="2">
    <location>
        <begin position="264"/>
        <end position="354"/>
    </location>
</feature>
<dbReference type="SMART" id="SM00875">
    <property type="entry name" value="BACK"/>
    <property type="match status" value="1"/>
</dbReference>
<gene>
    <name evidence="3" type="ORF">BaRGS_00039827</name>
</gene>
<organism evidence="3 4">
    <name type="scientific">Batillaria attramentaria</name>
    <dbReference type="NCBI Taxonomy" id="370345"/>
    <lineage>
        <taxon>Eukaryota</taxon>
        <taxon>Metazoa</taxon>
        <taxon>Spiralia</taxon>
        <taxon>Lophotrochozoa</taxon>
        <taxon>Mollusca</taxon>
        <taxon>Gastropoda</taxon>
        <taxon>Caenogastropoda</taxon>
        <taxon>Sorbeoconcha</taxon>
        <taxon>Cerithioidea</taxon>
        <taxon>Batillariidae</taxon>
        <taxon>Batillaria</taxon>
    </lineage>
</organism>
<accession>A0ABD0J262</accession>
<feature type="domain" description="BTB" evidence="2">
    <location>
        <begin position="130"/>
        <end position="199"/>
    </location>
</feature>
<dbReference type="InterPro" id="IPR011705">
    <property type="entry name" value="BACK"/>
</dbReference>
<dbReference type="Gene3D" id="1.25.40.420">
    <property type="match status" value="1"/>
</dbReference>
<name>A0ABD0J262_9CAEN</name>
<dbReference type="Pfam" id="PF00651">
    <property type="entry name" value="BTB"/>
    <property type="match status" value="2"/>
</dbReference>
<evidence type="ECO:0000313" key="3">
    <source>
        <dbReference type="EMBL" id="KAK7451355.1"/>
    </source>
</evidence>
<dbReference type="PROSITE" id="PS50097">
    <property type="entry name" value="BTB"/>
    <property type="match status" value="2"/>
</dbReference>
<dbReference type="CDD" id="cd18283">
    <property type="entry name" value="BTB1_POZ_BTBD7"/>
    <property type="match status" value="1"/>
</dbReference>
<dbReference type="SMART" id="SM00225">
    <property type="entry name" value="BTB"/>
    <property type="match status" value="2"/>
</dbReference>
<evidence type="ECO:0000256" key="1">
    <source>
        <dbReference type="SAM" id="MobiDB-lite"/>
    </source>
</evidence>
<feature type="region of interest" description="Disordered" evidence="1">
    <location>
        <begin position="725"/>
        <end position="764"/>
    </location>
</feature>
<dbReference type="CDD" id="cd18489">
    <property type="entry name" value="BACK_BTBD7"/>
    <property type="match status" value="1"/>
</dbReference>
<reference evidence="3 4" key="1">
    <citation type="journal article" date="2023" name="Sci. Data">
        <title>Genome assembly of the Korean intertidal mud-creeper Batillaria attramentaria.</title>
        <authorList>
            <person name="Patra A.K."/>
            <person name="Ho P.T."/>
            <person name="Jun S."/>
            <person name="Lee S.J."/>
            <person name="Kim Y."/>
            <person name="Won Y.J."/>
        </authorList>
    </citation>
    <scope>NUCLEOTIDE SEQUENCE [LARGE SCALE GENOMIC DNA]</scope>
    <source>
        <strain evidence="3">Wonlab-2016</strain>
    </source>
</reference>